<name>A0AAW9RR41_9BACT</name>
<reference evidence="2 3" key="1">
    <citation type="submission" date="2024-04" db="EMBL/GenBank/DDBJ databases">
        <title>Novel genus in family Flammeovirgaceae.</title>
        <authorList>
            <person name="Nguyen T.H."/>
            <person name="Vuong T.Q."/>
            <person name="Le H."/>
            <person name="Kim S.-G."/>
        </authorList>
    </citation>
    <scope>NUCLEOTIDE SEQUENCE [LARGE SCALE GENOMIC DNA]</scope>
    <source>
        <strain evidence="2 3">JCM 23209</strain>
    </source>
</reference>
<evidence type="ECO:0000256" key="1">
    <source>
        <dbReference type="SAM" id="SignalP"/>
    </source>
</evidence>
<sequence>MKQFLIIPLLFVSFLSFGQDPPKGDTLVIHLDTETYTKTRTIEYKDPRRFPVTYEYLVDNRNDQPLTGLYKVITGPNSFYYCKYKNGVEANEGINFIEYHQYGKLVRLDFKSYAILGSKYLSVPHYSCDKKIKGFFKEVTSDAILQKVVIKQKIKKDTVYWIIKGSSYKKPYKLPFEKHRLKGCF</sequence>
<organism evidence="2 3">
    <name type="scientific">Rapidithrix thailandica</name>
    <dbReference type="NCBI Taxonomy" id="413964"/>
    <lineage>
        <taxon>Bacteria</taxon>
        <taxon>Pseudomonadati</taxon>
        <taxon>Bacteroidota</taxon>
        <taxon>Cytophagia</taxon>
        <taxon>Cytophagales</taxon>
        <taxon>Flammeovirgaceae</taxon>
        <taxon>Rapidithrix</taxon>
    </lineage>
</organism>
<feature type="signal peptide" evidence="1">
    <location>
        <begin position="1"/>
        <end position="18"/>
    </location>
</feature>
<feature type="chain" id="PRO_5043454798" evidence="1">
    <location>
        <begin position="19"/>
        <end position="185"/>
    </location>
</feature>
<dbReference type="AlphaFoldDB" id="A0AAW9RR41"/>
<dbReference type="EMBL" id="JBDKWZ010000002">
    <property type="protein sequence ID" value="MEN7547362.1"/>
    <property type="molecule type" value="Genomic_DNA"/>
</dbReference>
<accession>A0AAW9RR41</accession>
<dbReference type="Proteomes" id="UP001403385">
    <property type="component" value="Unassembled WGS sequence"/>
</dbReference>
<gene>
    <name evidence="2" type="ORF">AAG747_05560</name>
</gene>
<keyword evidence="1" id="KW-0732">Signal</keyword>
<evidence type="ECO:0000313" key="3">
    <source>
        <dbReference type="Proteomes" id="UP001403385"/>
    </source>
</evidence>
<comment type="caution">
    <text evidence="2">The sequence shown here is derived from an EMBL/GenBank/DDBJ whole genome shotgun (WGS) entry which is preliminary data.</text>
</comment>
<dbReference type="RefSeq" id="WP_346820145.1">
    <property type="nucleotide sequence ID" value="NZ_JBDKWZ010000002.1"/>
</dbReference>
<keyword evidence="3" id="KW-1185">Reference proteome</keyword>
<protein>
    <submittedName>
        <fullName evidence="2">Uncharacterized protein</fullName>
    </submittedName>
</protein>
<proteinExistence type="predicted"/>
<evidence type="ECO:0000313" key="2">
    <source>
        <dbReference type="EMBL" id="MEN7547362.1"/>
    </source>
</evidence>